<evidence type="ECO:0000256" key="1">
    <source>
        <dbReference type="SAM" id="MobiDB-lite"/>
    </source>
</evidence>
<dbReference type="InterPro" id="IPR054539">
    <property type="entry name" value="Beta-prop_PDH"/>
</dbReference>
<evidence type="ECO:0000313" key="5">
    <source>
        <dbReference type="Proteomes" id="UP001500928"/>
    </source>
</evidence>
<feature type="compositionally biased region" description="Pro residues" evidence="1">
    <location>
        <begin position="30"/>
        <end position="42"/>
    </location>
</feature>
<dbReference type="InterPro" id="IPR011041">
    <property type="entry name" value="Quinoprot_gluc/sorb_DH_b-prop"/>
</dbReference>
<keyword evidence="2" id="KW-0732">Signal</keyword>
<feature type="region of interest" description="Disordered" evidence="1">
    <location>
        <begin position="27"/>
        <end position="72"/>
    </location>
</feature>
<organism evidence="4 5">
    <name type="scientific">Actinomycetospora chlora</name>
    <dbReference type="NCBI Taxonomy" id="663608"/>
    <lineage>
        <taxon>Bacteria</taxon>
        <taxon>Bacillati</taxon>
        <taxon>Actinomycetota</taxon>
        <taxon>Actinomycetes</taxon>
        <taxon>Pseudonocardiales</taxon>
        <taxon>Pseudonocardiaceae</taxon>
        <taxon>Actinomycetospora</taxon>
    </lineage>
</organism>
<dbReference type="PANTHER" id="PTHR33546:SF1">
    <property type="entry name" value="LARGE, MULTIFUNCTIONAL SECRETED PROTEIN"/>
    <property type="match status" value="1"/>
</dbReference>
<gene>
    <name evidence="4" type="ORF">GCM10023200_09010</name>
</gene>
<feature type="domain" description="Pyrroloquinoline quinone-dependent pyranose dehydrogenase beta-propeller" evidence="3">
    <location>
        <begin position="92"/>
        <end position="458"/>
    </location>
</feature>
<dbReference type="SUPFAM" id="SSF50952">
    <property type="entry name" value="Soluble quinoprotein glucose dehydrogenase"/>
    <property type="match status" value="1"/>
</dbReference>
<sequence length="471" mass="48065">MAGGRRSRSLLTVAAAALLALAAACGGAADPPPGPPTGPPDPARTASAGPTGGEGPAPSGAATEGLVPTPVTVPAGMTAEPFDVARQALVPRGWSIAVWARVPGARLEAFAPDGALLVSRPGSGEVVRLVPGPSGPTSTTLVSGLTQPHGLTFVGSTLYVAESNAVRSYPYSGGTLGDPTTIVEDLPDARSPDLRGAYAHALKSVAVGPDGSVYVSVGSTGNVSPQDRESTPQRASILRVPPGGGPAEPYARGVRNGTGLAIAPDGAVWTAVNNRDNIPFPYDRPYGDDDGSARGRVIPDYVDDHPPEELARLYPGRDVGWPYCNPDPDVNPGVPNSAIDPSDVPFVADAETNADGRALDCRSLTPIEQTMGAHSAPLGLAFGTLPAPYGQGALVGVHGSWNRQTPRAPEVSFYSWRGGTLDGQRTLVGGFQGPDGSRWGRPVAAVQGPDGAVYVSDDGADAVYRLAPPGR</sequence>
<feature type="signal peptide" evidence="2">
    <location>
        <begin position="1"/>
        <end position="28"/>
    </location>
</feature>
<dbReference type="Pfam" id="PF22807">
    <property type="entry name" value="TrAA12"/>
    <property type="match status" value="1"/>
</dbReference>
<comment type="caution">
    <text evidence="4">The sequence shown here is derived from an EMBL/GenBank/DDBJ whole genome shotgun (WGS) entry which is preliminary data.</text>
</comment>
<evidence type="ECO:0000256" key="2">
    <source>
        <dbReference type="SAM" id="SignalP"/>
    </source>
</evidence>
<proteinExistence type="predicted"/>
<protein>
    <submittedName>
        <fullName evidence="4">Gluconolaconase</fullName>
    </submittedName>
</protein>
<accession>A0ABP9ABX2</accession>
<dbReference type="Proteomes" id="UP001500928">
    <property type="component" value="Unassembled WGS sequence"/>
</dbReference>
<dbReference type="InterPro" id="IPR011042">
    <property type="entry name" value="6-blade_b-propeller_TolB-like"/>
</dbReference>
<keyword evidence="5" id="KW-1185">Reference proteome</keyword>
<dbReference type="EMBL" id="BAABHO010000005">
    <property type="protein sequence ID" value="GAA4778263.1"/>
    <property type="molecule type" value="Genomic_DNA"/>
</dbReference>
<dbReference type="Gene3D" id="2.120.10.30">
    <property type="entry name" value="TolB, C-terminal domain"/>
    <property type="match status" value="1"/>
</dbReference>
<dbReference type="PROSITE" id="PS51257">
    <property type="entry name" value="PROKAR_LIPOPROTEIN"/>
    <property type="match status" value="1"/>
</dbReference>
<evidence type="ECO:0000259" key="3">
    <source>
        <dbReference type="Pfam" id="PF22807"/>
    </source>
</evidence>
<dbReference type="PANTHER" id="PTHR33546">
    <property type="entry name" value="LARGE, MULTIFUNCTIONAL SECRETED PROTEIN-RELATED"/>
    <property type="match status" value="1"/>
</dbReference>
<feature type="region of interest" description="Disordered" evidence="1">
    <location>
        <begin position="219"/>
        <end position="247"/>
    </location>
</feature>
<name>A0ABP9ABX2_9PSEU</name>
<reference evidence="5" key="1">
    <citation type="journal article" date="2019" name="Int. J. Syst. Evol. Microbiol.">
        <title>The Global Catalogue of Microorganisms (GCM) 10K type strain sequencing project: providing services to taxonomists for standard genome sequencing and annotation.</title>
        <authorList>
            <consortium name="The Broad Institute Genomics Platform"/>
            <consortium name="The Broad Institute Genome Sequencing Center for Infectious Disease"/>
            <person name="Wu L."/>
            <person name="Ma J."/>
        </authorList>
    </citation>
    <scope>NUCLEOTIDE SEQUENCE [LARGE SCALE GENOMIC DNA]</scope>
    <source>
        <strain evidence="5">JCM 17979</strain>
    </source>
</reference>
<feature type="chain" id="PRO_5045791780" evidence="2">
    <location>
        <begin position="29"/>
        <end position="471"/>
    </location>
</feature>
<evidence type="ECO:0000313" key="4">
    <source>
        <dbReference type="EMBL" id="GAA4778263.1"/>
    </source>
</evidence>